<reference evidence="2 3" key="1">
    <citation type="journal article" date="2015" name="Genome Announc.">
        <title>Complete Genome Sequence of the Novel Leech Symbiont Mucinivorans hirudinis M3T.</title>
        <authorList>
            <person name="Nelson M.C."/>
            <person name="Bomar L."/>
            <person name="Graf J."/>
        </authorList>
    </citation>
    <scope>NUCLEOTIDE SEQUENCE [LARGE SCALE GENOMIC DNA]</scope>
    <source>
        <strain evidence="3">M3</strain>
    </source>
</reference>
<dbReference type="KEGG" id="rbc:BN938_2807"/>
<feature type="transmembrane region" description="Helical" evidence="1">
    <location>
        <begin position="9"/>
        <end position="29"/>
    </location>
</feature>
<dbReference type="STRING" id="1433126.BN938_2807"/>
<keyword evidence="1" id="KW-1133">Transmembrane helix</keyword>
<dbReference type="Proteomes" id="UP000027616">
    <property type="component" value="Chromosome I"/>
</dbReference>
<proteinExistence type="predicted"/>
<organism evidence="2 3">
    <name type="scientific">Mucinivorans hirudinis</name>
    <dbReference type="NCBI Taxonomy" id="1433126"/>
    <lineage>
        <taxon>Bacteria</taxon>
        <taxon>Pseudomonadati</taxon>
        <taxon>Bacteroidota</taxon>
        <taxon>Bacteroidia</taxon>
        <taxon>Bacteroidales</taxon>
        <taxon>Rikenellaceae</taxon>
        <taxon>Mucinivorans</taxon>
    </lineage>
</organism>
<dbReference type="AlphaFoldDB" id="A0A060RE92"/>
<sequence length="152" mass="16493">MKRNDIIKGALASGVLNAVINGIINWFMVRDTAEILLAQDLISSHDKTIFAGIVPLATSLAFILTTVSYFTIKMKDKPKYFPKVFLWALRNTIFAFGLIVAIAILVQRVASDVTATPLVSAILAGITAGVVGAIVDYMTKSQIADEKQIHNN</sequence>
<dbReference type="EMBL" id="HG934468">
    <property type="protein sequence ID" value="CDN32873.1"/>
    <property type="molecule type" value="Genomic_DNA"/>
</dbReference>
<evidence type="ECO:0000313" key="2">
    <source>
        <dbReference type="EMBL" id="CDN32873.1"/>
    </source>
</evidence>
<feature type="transmembrane region" description="Helical" evidence="1">
    <location>
        <begin position="118"/>
        <end position="138"/>
    </location>
</feature>
<dbReference type="eggNOG" id="ENOG5032ZTA">
    <property type="taxonomic scope" value="Bacteria"/>
</dbReference>
<feature type="transmembrane region" description="Helical" evidence="1">
    <location>
        <begin position="84"/>
        <end position="106"/>
    </location>
</feature>
<accession>A0A060RE92</accession>
<protein>
    <submittedName>
        <fullName evidence="2">Uncharacterized protein</fullName>
    </submittedName>
</protein>
<evidence type="ECO:0000256" key="1">
    <source>
        <dbReference type="SAM" id="Phobius"/>
    </source>
</evidence>
<name>A0A060RE92_9BACT</name>
<feature type="transmembrane region" description="Helical" evidence="1">
    <location>
        <begin position="49"/>
        <end position="72"/>
    </location>
</feature>
<keyword evidence="3" id="KW-1185">Reference proteome</keyword>
<evidence type="ECO:0000313" key="3">
    <source>
        <dbReference type="Proteomes" id="UP000027616"/>
    </source>
</evidence>
<keyword evidence="1" id="KW-0812">Transmembrane</keyword>
<gene>
    <name evidence="2" type="ORF">BN938_2807</name>
</gene>
<dbReference type="HOGENOM" id="CLU_137194_0_0_10"/>
<dbReference type="OrthoDB" id="1493602at2"/>
<keyword evidence="1" id="KW-0472">Membrane</keyword>